<dbReference type="InterPro" id="IPR027417">
    <property type="entry name" value="P-loop_NTPase"/>
</dbReference>
<dbReference type="HAMAP" id="MF_00124">
    <property type="entry name" value="Thymidine_kinase"/>
    <property type="match status" value="1"/>
</dbReference>
<dbReference type="Gene3D" id="3.40.50.300">
    <property type="entry name" value="P-loop containing nucleotide triphosphate hydrolases"/>
    <property type="match status" value="2"/>
</dbReference>
<comment type="catalytic activity">
    <reaction evidence="8">
        <text>thymidine + ATP = dTMP + ADP + H(+)</text>
        <dbReference type="Rhea" id="RHEA:19129"/>
        <dbReference type="ChEBI" id="CHEBI:15378"/>
        <dbReference type="ChEBI" id="CHEBI:17748"/>
        <dbReference type="ChEBI" id="CHEBI:30616"/>
        <dbReference type="ChEBI" id="CHEBI:63528"/>
        <dbReference type="ChEBI" id="CHEBI:456216"/>
        <dbReference type="EC" id="2.7.1.21"/>
    </reaction>
</comment>
<name>A0A134ARB0_9FUSO</name>
<organism evidence="11 12">
    <name type="scientific">Leptotrichia wadei</name>
    <dbReference type="NCBI Taxonomy" id="157687"/>
    <lineage>
        <taxon>Bacteria</taxon>
        <taxon>Fusobacteriati</taxon>
        <taxon>Fusobacteriota</taxon>
        <taxon>Fusobacteriia</taxon>
        <taxon>Fusobacteriales</taxon>
        <taxon>Leptotrichiaceae</taxon>
        <taxon>Leptotrichia</taxon>
    </lineage>
</organism>
<sequence>MIQNSKIGTLEVVTGSMYSGKSEELIRRLRRAEYAKQKIVAFKHAIDNRYGENGVFSHENNSFRAYPVSDVSQMEEIMEKNVDAEVIGIDEVQFFGKKVVDFCKKYVEYGKRVIVAGLDMSFRAEPYEPVPELMSIADQVDKLHAICMVCGKPAYASQRLINGEPAYYDDPLVMVGANENYEARCRRHHIVRYRSDKKGKIYFIVGTEINVGKKFVEKMYEEQLVDNKKIETIVIKGQMDENEKSNLIKLRKKINTALIENDYIFVRITGGLLLKLEGSYSILDFMCEFRKNSEVIIVSKNKKGVLNQILLTVDLLKKSDLNLKEIVYKNGNSHAGEEKEENGVIEKISKITEVKYREL</sequence>
<feature type="binding site" evidence="8">
    <location>
        <position position="150"/>
    </location>
    <ligand>
        <name>Zn(2+)</name>
        <dbReference type="ChEBI" id="CHEBI:29105"/>
    </ligand>
</feature>
<accession>A0A134ARB0</accession>
<comment type="subunit">
    <text evidence="8">Homotetramer.</text>
</comment>
<dbReference type="AlphaFoldDB" id="A0A134ARB0"/>
<feature type="active site" description="Proton acceptor" evidence="8">
    <location>
        <position position="91"/>
    </location>
</feature>
<evidence type="ECO:0000256" key="6">
    <source>
        <dbReference type="ARBA" id="ARBA00022777"/>
    </source>
</evidence>
<evidence type="ECO:0000256" key="8">
    <source>
        <dbReference type="HAMAP-Rule" id="MF_00124"/>
    </source>
</evidence>
<feature type="binding site" evidence="8">
    <location>
        <position position="185"/>
    </location>
    <ligand>
        <name>Zn(2+)</name>
        <dbReference type="ChEBI" id="CHEBI:29105"/>
    </ligand>
</feature>
<dbReference type="GeneID" id="84805530"/>
<keyword evidence="4 8" id="KW-0808">Transferase</keyword>
<dbReference type="Proteomes" id="UP000321397">
    <property type="component" value="Chromosome"/>
</dbReference>
<evidence type="ECO:0000256" key="5">
    <source>
        <dbReference type="ARBA" id="ARBA00022741"/>
    </source>
</evidence>
<keyword evidence="8" id="KW-0479">Metal-binding</keyword>
<dbReference type="NCBIfam" id="NF003296">
    <property type="entry name" value="PRK04296.1-1"/>
    <property type="match status" value="1"/>
</dbReference>
<evidence type="ECO:0000313" key="10">
    <source>
        <dbReference type="EMBL" id="BBM47666.1"/>
    </source>
</evidence>
<dbReference type="GO" id="GO:0008270">
    <property type="term" value="F:zinc ion binding"/>
    <property type="evidence" value="ECO:0007669"/>
    <property type="project" value="UniProtKB-UniRule"/>
</dbReference>
<reference evidence="11" key="1">
    <citation type="submission" date="2016-01" db="EMBL/GenBank/DDBJ databases">
        <authorList>
            <person name="Oliw E.H."/>
        </authorList>
    </citation>
    <scope>NUCLEOTIDE SEQUENCE [LARGE SCALE GENOMIC DNA]</scope>
    <source>
        <strain evidence="11">KA00185</strain>
    </source>
</reference>
<dbReference type="PATRIC" id="fig|157687.3.peg.32"/>
<evidence type="ECO:0000256" key="7">
    <source>
        <dbReference type="ARBA" id="ARBA00022840"/>
    </source>
</evidence>
<evidence type="ECO:0000256" key="9">
    <source>
        <dbReference type="RuleBase" id="RU004165"/>
    </source>
</evidence>
<feature type="binding site" evidence="8">
    <location>
        <position position="188"/>
    </location>
    <ligand>
        <name>Zn(2+)</name>
        <dbReference type="ChEBI" id="CHEBI:29105"/>
    </ligand>
</feature>
<evidence type="ECO:0000256" key="1">
    <source>
        <dbReference type="ARBA" id="ARBA00007587"/>
    </source>
</evidence>
<dbReference type="GO" id="GO:0005524">
    <property type="term" value="F:ATP binding"/>
    <property type="evidence" value="ECO:0007669"/>
    <property type="project" value="UniProtKB-UniRule"/>
</dbReference>
<keyword evidence="12" id="KW-1185">Reference proteome</keyword>
<dbReference type="STRING" id="157687.HMPREF3180_00033"/>
<dbReference type="Gene3D" id="3.30.60.20">
    <property type="match status" value="1"/>
</dbReference>
<proteinExistence type="inferred from homology"/>
<dbReference type="SUPFAM" id="SSF52540">
    <property type="entry name" value="P-loop containing nucleoside triphosphate hydrolases"/>
    <property type="match status" value="1"/>
</dbReference>
<protein>
    <recommendedName>
        <fullName evidence="2 8">Thymidine kinase</fullName>
        <ecNumber evidence="2 8">2.7.1.21</ecNumber>
    </recommendedName>
</protein>
<dbReference type="PANTHER" id="PTHR11441:SF0">
    <property type="entry name" value="THYMIDINE KINASE, CYTOSOLIC"/>
    <property type="match status" value="1"/>
</dbReference>
<keyword evidence="8" id="KW-0862">Zinc</keyword>
<dbReference type="SUPFAM" id="SSF57716">
    <property type="entry name" value="Glucocorticoid receptor-like (DNA-binding domain)"/>
    <property type="match status" value="1"/>
</dbReference>
<feature type="binding site" evidence="8">
    <location>
        <begin position="15"/>
        <end position="22"/>
    </location>
    <ligand>
        <name>ATP</name>
        <dbReference type="ChEBI" id="CHEBI:30616"/>
    </ligand>
</feature>
<dbReference type="InterPro" id="IPR020633">
    <property type="entry name" value="Thymidine_kinase_CS"/>
</dbReference>
<evidence type="ECO:0000313" key="12">
    <source>
        <dbReference type="Proteomes" id="UP000070483"/>
    </source>
</evidence>
<keyword evidence="6 8" id="KW-0418">Kinase</keyword>
<evidence type="ECO:0000256" key="2">
    <source>
        <dbReference type="ARBA" id="ARBA00012118"/>
    </source>
</evidence>
<reference evidence="10 13" key="3">
    <citation type="submission" date="2019-07" db="EMBL/GenBank/DDBJ databases">
        <title>Complete Genome Sequence of Leptotrichia wadei Strain JMUB3933.</title>
        <authorList>
            <person name="Watanabe S."/>
            <person name="Cui L."/>
        </authorList>
    </citation>
    <scope>NUCLEOTIDE SEQUENCE [LARGE SCALE GENOMIC DNA]</scope>
    <source>
        <strain evidence="10 13">JMUB3933</strain>
    </source>
</reference>
<dbReference type="EC" id="2.7.1.21" evidence="2 8"/>
<comment type="similarity">
    <text evidence="1 8 9">Belongs to the thymidine kinase family.</text>
</comment>
<dbReference type="EMBL" id="AP019834">
    <property type="protein sequence ID" value="BBM47666.1"/>
    <property type="molecule type" value="Genomic_DNA"/>
</dbReference>
<dbReference type="OrthoDB" id="9781579at2"/>
<keyword evidence="8" id="KW-0963">Cytoplasm</keyword>
<reference evidence="12" key="2">
    <citation type="submission" date="2016-01" db="EMBL/GenBank/DDBJ databases">
        <authorList>
            <person name="Mitreva M."/>
            <person name="Pepin K.H."/>
            <person name="Mihindukulasuriya K.A."/>
            <person name="Fulton R."/>
            <person name="Fronick C."/>
            <person name="O'Laughlin M."/>
            <person name="Miner T."/>
            <person name="Herter B."/>
            <person name="Rosa B.A."/>
            <person name="Cordes M."/>
            <person name="Tomlinson C."/>
            <person name="Wollam A."/>
            <person name="Palsikar V.B."/>
            <person name="Mardis E.R."/>
            <person name="Wilson R.K."/>
        </authorList>
    </citation>
    <scope>NUCLEOTIDE SEQUENCE [LARGE SCALE GENOMIC DNA]</scope>
    <source>
        <strain evidence="12">KA00185</strain>
    </source>
</reference>
<evidence type="ECO:0000256" key="3">
    <source>
        <dbReference type="ARBA" id="ARBA00022634"/>
    </source>
</evidence>
<gene>
    <name evidence="8" type="primary">tdk</name>
    <name evidence="11" type="ORF">HMPREF3180_00033</name>
    <name evidence="10" type="ORF">JMUB3933_1167</name>
</gene>
<dbReference type="Proteomes" id="UP000070483">
    <property type="component" value="Unassembled WGS sequence"/>
</dbReference>
<dbReference type="InterPro" id="IPR001267">
    <property type="entry name" value="Thymidine_kinase"/>
</dbReference>
<dbReference type="GO" id="GO:0046104">
    <property type="term" value="P:thymidine metabolic process"/>
    <property type="evidence" value="ECO:0007669"/>
    <property type="project" value="TreeGrafter"/>
</dbReference>
<keyword evidence="7 8" id="KW-0067">ATP-binding</keyword>
<evidence type="ECO:0000313" key="11">
    <source>
        <dbReference type="EMBL" id="KXB70239.1"/>
    </source>
</evidence>
<evidence type="ECO:0000313" key="13">
    <source>
        <dbReference type="Proteomes" id="UP000321397"/>
    </source>
</evidence>
<dbReference type="Pfam" id="PF00265">
    <property type="entry name" value="TK"/>
    <property type="match status" value="1"/>
</dbReference>
<dbReference type="PANTHER" id="PTHR11441">
    <property type="entry name" value="THYMIDINE KINASE"/>
    <property type="match status" value="1"/>
</dbReference>
<keyword evidence="3 8" id="KW-0237">DNA synthesis</keyword>
<dbReference type="GO" id="GO:0005737">
    <property type="term" value="C:cytoplasm"/>
    <property type="evidence" value="ECO:0007669"/>
    <property type="project" value="UniProtKB-SubCell"/>
</dbReference>
<dbReference type="GO" id="GO:0004797">
    <property type="term" value="F:thymidine kinase activity"/>
    <property type="evidence" value="ECO:0007669"/>
    <property type="project" value="UniProtKB-UniRule"/>
</dbReference>
<dbReference type="GO" id="GO:0071897">
    <property type="term" value="P:DNA biosynthetic process"/>
    <property type="evidence" value="ECO:0007669"/>
    <property type="project" value="UniProtKB-KW"/>
</dbReference>
<dbReference type="RefSeq" id="WP_018497913.1">
    <property type="nucleotide sequence ID" value="NZ_AP019829.2"/>
</dbReference>
<feature type="binding site" evidence="8">
    <location>
        <position position="147"/>
    </location>
    <ligand>
        <name>Zn(2+)</name>
        <dbReference type="ChEBI" id="CHEBI:29105"/>
    </ligand>
</feature>
<keyword evidence="5 8" id="KW-0547">Nucleotide-binding</keyword>
<feature type="binding site" evidence="8">
    <location>
        <begin position="90"/>
        <end position="93"/>
    </location>
    <ligand>
        <name>ATP</name>
        <dbReference type="ChEBI" id="CHEBI:30616"/>
    </ligand>
</feature>
<dbReference type="PROSITE" id="PS00603">
    <property type="entry name" value="TK_CELLULAR_TYPE"/>
    <property type="match status" value="1"/>
</dbReference>
<dbReference type="EMBL" id="LSDD01000004">
    <property type="protein sequence ID" value="KXB70239.1"/>
    <property type="molecule type" value="Genomic_DNA"/>
</dbReference>
<evidence type="ECO:0000256" key="4">
    <source>
        <dbReference type="ARBA" id="ARBA00022679"/>
    </source>
</evidence>
<comment type="subcellular location">
    <subcellularLocation>
        <location evidence="8">Cytoplasm</location>
    </subcellularLocation>
</comment>